<dbReference type="RefSeq" id="XP_003561635.1">
    <property type="nucleotide sequence ID" value="XM_003561587.4"/>
</dbReference>
<dbReference type="InterPro" id="IPR017451">
    <property type="entry name" value="F-box-assoc_interact_dom"/>
</dbReference>
<dbReference type="PANTHER" id="PTHR35546:SF125">
    <property type="entry name" value="F-BOX DOMAIN-CONTAINING PROTEIN"/>
    <property type="match status" value="1"/>
</dbReference>
<dbReference type="GeneID" id="100828459"/>
<dbReference type="Proteomes" id="UP000008810">
    <property type="component" value="Chromosome 1"/>
</dbReference>
<proteinExistence type="predicted"/>
<dbReference type="OrthoDB" id="605328at2759"/>
<dbReference type="CDD" id="cd22157">
    <property type="entry name" value="F-box_AtFBW1-like"/>
    <property type="match status" value="1"/>
</dbReference>
<dbReference type="InterPro" id="IPR001810">
    <property type="entry name" value="F-box_dom"/>
</dbReference>
<dbReference type="SUPFAM" id="SSF69304">
    <property type="entry name" value="Tricorn protease N-terminal domain"/>
    <property type="match status" value="1"/>
</dbReference>
<dbReference type="PANTHER" id="PTHR35546">
    <property type="entry name" value="F-BOX PROTEIN INTERACTION DOMAIN PROTEIN-RELATED"/>
    <property type="match status" value="1"/>
</dbReference>
<dbReference type="OMA" id="MRSEWSP"/>
<gene>
    <name evidence="3" type="primary">LOC100828459</name>
    <name evidence="2" type="ORF">BRADI_1g62450v3</name>
</gene>
<dbReference type="eggNOG" id="ENOG502QWH8">
    <property type="taxonomic scope" value="Eukaryota"/>
</dbReference>
<evidence type="ECO:0000313" key="4">
    <source>
        <dbReference type="Proteomes" id="UP000008810"/>
    </source>
</evidence>
<dbReference type="Pfam" id="PF24750">
    <property type="entry name" value="b-prop_At3g26010-like"/>
    <property type="match status" value="1"/>
</dbReference>
<dbReference type="InterPro" id="IPR055290">
    <property type="entry name" value="At3g26010-like"/>
</dbReference>
<dbReference type="AlphaFoldDB" id="I1H5H2"/>
<dbReference type="HOGENOM" id="CLU_022847_1_1_1"/>
<feature type="domain" description="F-box" evidence="1">
    <location>
        <begin position="14"/>
        <end position="54"/>
    </location>
</feature>
<name>I1H5H2_BRADI</name>
<dbReference type="EMBL" id="CM000880">
    <property type="protein sequence ID" value="KQK21689.1"/>
    <property type="molecule type" value="Genomic_DNA"/>
</dbReference>
<evidence type="ECO:0000313" key="2">
    <source>
        <dbReference type="EMBL" id="KQK21689.1"/>
    </source>
</evidence>
<dbReference type="Pfam" id="PF00646">
    <property type="entry name" value="F-box"/>
    <property type="match status" value="1"/>
</dbReference>
<evidence type="ECO:0000313" key="3">
    <source>
        <dbReference type="EnsemblPlants" id="KQK21689"/>
    </source>
</evidence>
<dbReference type="SUPFAM" id="SSF81383">
    <property type="entry name" value="F-box domain"/>
    <property type="match status" value="1"/>
</dbReference>
<dbReference type="Gene3D" id="1.20.1280.50">
    <property type="match status" value="1"/>
</dbReference>
<dbReference type="InterPro" id="IPR056592">
    <property type="entry name" value="Beta-prop_At3g26010-like"/>
</dbReference>
<evidence type="ECO:0000259" key="1">
    <source>
        <dbReference type="SMART" id="SM00256"/>
    </source>
</evidence>
<dbReference type="SMART" id="SM00256">
    <property type="entry name" value="FBOX"/>
    <property type="match status" value="1"/>
</dbReference>
<dbReference type="InterPro" id="IPR036047">
    <property type="entry name" value="F-box-like_dom_sf"/>
</dbReference>
<sequence>MEKKSCRPPPASFLTDDLVVEILSRLPYRSLCRFKCVSTSWLALCSDPALRKKSPQTLSGFFYHSVRKRDPFEPSDHRCHFTNLSGRGRPMVDPSLSFLPSCARILFVDCCNGLLLCRCFKMPSLSRSYYVVCNPATEKWTVLPDTKAMQGFYTVRLGFDPAVSSNFRVFLLVQSGVGNLDIPVTGVQIYSPETGEWTYRQSRWGDKSAVYTDTMSVLLDGVMHFTSTGSSVLTVDMEGKTWGEILTPVSAFSSFLGRSKGYLYLGRIDHSKDPQLSIWMLKDYGSKQWILMHTVRTLELFEPRHLTFHWYNKMIAMHPDHNLIFFTVGMQRNLVSYNMDSRIVHVICALGDYCVDTYLPYVPCFLEWLSDEC</sequence>
<dbReference type="KEGG" id="bdi:100828459"/>
<accession>I1H5H2</accession>
<protein>
    <recommendedName>
        <fullName evidence="1">F-box domain-containing protein</fullName>
    </recommendedName>
</protein>
<organism evidence="3">
    <name type="scientific">Brachypodium distachyon</name>
    <name type="common">Purple false brome</name>
    <name type="synonym">Trachynia distachya</name>
    <dbReference type="NCBI Taxonomy" id="15368"/>
    <lineage>
        <taxon>Eukaryota</taxon>
        <taxon>Viridiplantae</taxon>
        <taxon>Streptophyta</taxon>
        <taxon>Embryophyta</taxon>
        <taxon>Tracheophyta</taxon>
        <taxon>Spermatophyta</taxon>
        <taxon>Magnoliopsida</taxon>
        <taxon>Liliopsida</taxon>
        <taxon>Poales</taxon>
        <taxon>Poaceae</taxon>
        <taxon>BOP clade</taxon>
        <taxon>Pooideae</taxon>
        <taxon>Stipodae</taxon>
        <taxon>Brachypodieae</taxon>
        <taxon>Brachypodium</taxon>
    </lineage>
</organism>
<dbReference type="NCBIfam" id="TIGR01640">
    <property type="entry name" value="F_box_assoc_1"/>
    <property type="match status" value="1"/>
</dbReference>
<dbReference type="EnsemblPlants" id="KQK21689">
    <property type="protein sequence ID" value="KQK21689"/>
    <property type="gene ID" value="BRADI_1g62450v3"/>
</dbReference>
<dbReference type="Gramene" id="KQK21689">
    <property type="protein sequence ID" value="KQK21689"/>
    <property type="gene ID" value="BRADI_1g62450v3"/>
</dbReference>
<reference evidence="2 3" key="1">
    <citation type="journal article" date="2010" name="Nature">
        <title>Genome sequencing and analysis of the model grass Brachypodium distachyon.</title>
        <authorList>
            <consortium name="International Brachypodium Initiative"/>
        </authorList>
    </citation>
    <scope>NUCLEOTIDE SEQUENCE [LARGE SCALE GENOMIC DNA]</scope>
    <source>
        <strain evidence="2 3">Bd21</strain>
    </source>
</reference>
<keyword evidence="4" id="KW-1185">Reference proteome</keyword>
<dbReference type="STRING" id="15368.I1H5H2"/>
<reference evidence="3" key="3">
    <citation type="submission" date="2018-08" db="UniProtKB">
        <authorList>
            <consortium name="EnsemblPlants"/>
        </authorList>
    </citation>
    <scope>IDENTIFICATION</scope>
    <source>
        <strain evidence="3">cv. Bd21</strain>
    </source>
</reference>
<reference evidence="2" key="2">
    <citation type="submission" date="2017-06" db="EMBL/GenBank/DDBJ databases">
        <title>WGS assembly of Brachypodium distachyon.</title>
        <authorList>
            <consortium name="The International Brachypodium Initiative"/>
            <person name="Lucas S."/>
            <person name="Harmon-Smith M."/>
            <person name="Lail K."/>
            <person name="Tice H."/>
            <person name="Grimwood J."/>
            <person name="Bruce D."/>
            <person name="Barry K."/>
            <person name="Shu S."/>
            <person name="Lindquist E."/>
            <person name="Wang M."/>
            <person name="Pitluck S."/>
            <person name="Vogel J.P."/>
            <person name="Garvin D.F."/>
            <person name="Mockler T.C."/>
            <person name="Schmutz J."/>
            <person name="Rokhsar D."/>
            <person name="Bevan M.W."/>
        </authorList>
    </citation>
    <scope>NUCLEOTIDE SEQUENCE</scope>
    <source>
        <strain evidence="2">Bd21</strain>
    </source>
</reference>